<feature type="domain" description="Ig-like" evidence="8">
    <location>
        <begin position="51"/>
        <end position="158"/>
    </location>
</feature>
<dbReference type="Gene3D" id="2.60.40.10">
    <property type="entry name" value="Immunoglobulins"/>
    <property type="match status" value="2"/>
</dbReference>
<dbReference type="Pfam" id="PF07654">
    <property type="entry name" value="C1-set"/>
    <property type="match status" value="1"/>
</dbReference>
<dbReference type="InterPro" id="IPR013783">
    <property type="entry name" value="Ig-like_fold"/>
</dbReference>
<dbReference type="SMART" id="SM00407">
    <property type="entry name" value="IGc1"/>
    <property type="match status" value="1"/>
</dbReference>
<keyword evidence="5" id="KW-1015">Disulfide bond</keyword>
<evidence type="ECO:0000256" key="2">
    <source>
        <dbReference type="ARBA" id="ARBA00022525"/>
    </source>
</evidence>
<gene>
    <name evidence="9" type="ORF">chiPu_0007090</name>
</gene>
<dbReference type="SMART" id="SM00406">
    <property type="entry name" value="IGv"/>
    <property type="match status" value="1"/>
</dbReference>
<evidence type="ECO:0000256" key="3">
    <source>
        <dbReference type="ARBA" id="ARBA00022859"/>
    </source>
</evidence>
<dbReference type="InterPro" id="IPR003597">
    <property type="entry name" value="Ig_C1-set"/>
</dbReference>
<dbReference type="InterPro" id="IPR036179">
    <property type="entry name" value="Ig-like_dom_sf"/>
</dbReference>
<protein>
    <recommendedName>
        <fullName evidence="8">Ig-like domain-containing protein</fullName>
    </recommendedName>
</protein>
<dbReference type="GO" id="GO:0002250">
    <property type="term" value="P:adaptive immune response"/>
    <property type="evidence" value="ECO:0007669"/>
    <property type="project" value="UniProtKB-KW"/>
</dbReference>
<dbReference type="OrthoDB" id="8908372at2759"/>
<dbReference type="AlphaFoldDB" id="A0A401SE47"/>
<dbReference type="GO" id="GO:0005576">
    <property type="term" value="C:extracellular region"/>
    <property type="evidence" value="ECO:0007669"/>
    <property type="project" value="UniProtKB-SubCell"/>
</dbReference>
<organism evidence="9 10">
    <name type="scientific">Chiloscyllium punctatum</name>
    <name type="common">Brownbanded bambooshark</name>
    <name type="synonym">Hemiscyllium punctatum</name>
    <dbReference type="NCBI Taxonomy" id="137246"/>
    <lineage>
        <taxon>Eukaryota</taxon>
        <taxon>Metazoa</taxon>
        <taxon>Chordata</taxon>
        <taxon>Craniata</taxon>
        <taxon>Vertebrata</taxon>
        <taxon>Chondrichthyes</taxon>
        <taxon>Elasmobranchii</taxon>
        <taxon>Galeomorphii</taxon>
        <taxon>Galeoidea</taxon>
        <taxon>Orectolobiformes</taxon>
        <taxon>Hemiscylliidae</taxon>
        <taxon>Chiloscyllium</taxon>
    </lineage>
</organism>
<comment type="subcellular location">
    <subcellularLocation>
        <location evidence="1">Secreted</location>
    </subcellularLocation>
</comment>
<evidence type="ECO:0000313" key="9">
    <source>
        <dbReference type="EMBL" id="GCC28658.1"/>
    </source>
</evidence>
<accession>A0A401SE47</accession>
<dbReference type="InterPro" id="IPR007110">
    <property type="entry name" value="Ig-like_dom"/>
</dbReference>
<feature type="domain" description="Ig-like" evidence="8">
    <location>
        <begin position="163"/>
        <end position="260"/>
    </location>
</feature>
<name>A0A401SE47_CHIPU</name>
<keyword evidence="3" id="KW-0391">Immunity</keyword>
<dbReference type="CDD" id="cd07699">
    <property type="entry name" value="IgC1_L"/>
    <property type="match status" value="1"/>
</dbReference>
<dbReference type="InterPro" id="IPR050380">
    <property type="entry name" value="Immune_Resp_Modulators"/>
</dbReference>
<dbReference type="InterPro" id="IPR013106">
    <property type="entry name" value="Ig_V-set"/>
</dbReference>
<evidence type="ECO:0000259" key="8">
    <source>
        <dbReference type="PROSITE" id="PS50835"/>
    </source>
</evidence>
<evidence type="ECO:0000256" key="6">
    <source>
        <dbReference type="ARBA" id="ARBA00023180"/>
    </source>
</evidence>
<keyword evidence="7" id="KW-1280">Immunoglobulin</keyword>
<keyword evidence="4" id="KW-1064">Adaptive immunity</keyword>
<dbReference type="SMART" id="SM00409">
    <property type="entry name" value="IG"/>
    <property type="match status" value="2"/>
</dbReference>
<dbReference type="Proteomes" id="UP000287033">
    <property type="component" value="Unassembled WGS sequence"/>
</dbReference>
<dbReference type="InterPro" id="IPR003599">
    <property type="entry name" value="Ig_sub"/>
</dbReference>
<dbReference type="GO" id="GO:0019814">
    <property type="term" value="C:immunoglobulin complex"/>
    <property type="evidence" value="ECO:0007669"/>
    <property type="project" value="UniProtKB-KW"/>
</dbReference>
<dbReference type="FunFam" id="2.60.40.10:FF:000283">
    <property type="entry name" value="Immunoglobulin kappa constant"/>
    <property type="match status" value="1"/>
</dbReference>
<evidence type="ECO:0000313" key="10">
    <source>
        <dbReference type="Proteomes" id="UP000287033"/>
    </source>
</evidence>
<dbReference type="OMA" id="CEGSIAT"/>
<proteinExistence type="predicted"/>
<evidence type="ECO:0000256" key="1">
    <source>
        <dbReference type="ARBA" id="ARBA00004613"/>
    </source>
</evidence>
<dbReference type="EMBL" id="BEZZ01000214">
    <property type="protein sequence ID" value="GCC28658.1"/>
    <property type="molecule type" value="Genomic_DNA"/>
</dbReference>
<dbReference type="PROSITE" id="PS50835">
    <property type="entry name" value="IG_LIKE"/>
    <property type="match status" value="2"/>
</dbReference>
<sequence length="265" mass="28918">MKFNNLRYLMEGLERSQQHVLASSTRTFTMTEWVGFLAALMFCLHSTYGDPTLTQPGSISTSPGETVKITCTMAGGSIGSYYTSWYWQKPGSAPVLVWDEDDETASGIPDRFTGSVDSSSNKMHLTITNVQSDDAADYYCAVASGTVTFGKGTKLSLSEPRKPTVSLLPPSPVQITEKNTATLVCLVSGFNPGAVEIEWTVDGSVRGDHVETSRIQQEADNTFSVSSYLTLSASEWNLHELYSCGVKHETLTNPLQRTIARSNCI</sequence>
<dbReference type="PANTHER" id="PTHR23411">
    <property type="entry name" value="TAPASIN"/>
    <property type="match status" value="1"/>
</dbReference>
<keyword evidence="2" id="KW-0964">Secreted</keyword>
<dbReference type="STRING" id="137246.A0A401SE47"/>
<evidence type="ECO:0000256" key="5">
    <source>
        <dbReference type="ARBA" id="ARBA00023157"/>
    </source>
</evidence>
<keyword evidence="6" id="KW-0325">Glycoprotein</keyword>
<dbReference type="Pfam" id="PF07686">
    <property type="entry name" value="V-set"/>
    <property type="match status" value="1"/>
</dbReference>
<evidence type="ECO:0000256" key="4">
    <source>
        <dbReference type="ARBA" id="ARBA00023130"/>
    </source>
</evidence>
<reference evidence="9 10" key="1">
    <citation type="journal article" date="2018" name="Nat. Ecol. Evol.">
        <title>Shark genomes provide insights into elasmobranch evolution and the origin of vertebrates.</title>
        <authorList>
            <person name="Hara Y"/>
            <person name="Yamaguchi K"/>
            <person name="Onimaru K"/>
            <person name="Kadota M"/>
            <person name="Koyanagi M"/>
            <person name="Keeley SD"/>
            <person name="Tatsumi K"/>
            <person name="Tanaka K"/>
            <person name="Motone F"/>
            <person name="Kageyama Y"/>
            <person name="Nozu R"/>
            <person name="Adachi N"/>
            <person name="Nishimura O"/>
            <person name="Nakagawa R"/>
            <person name="Tanegashima C"/>
            <person name="Kiyatake I"/>
            <person name="Matsumoto R"/>
            <person name="Murakumo K"/>
            <person name="Nishida K"/>
            <person name="Terakita A"/>
            <person name="Kuratani S"/>
            <person name="Sato K"/>
            <person name="Hyodo S Kuraku.S."/>
        </authorList>
    </citation>
    <scope>NUCLEOTIDE SEQUENCE [LARGE SCALE GENOMIC DNA]</scope>
</reference>
<comment type="caution">
    <text evidence="9">The sequence shown here is derived from an EMBL/GenBank/DDBJ whole genome shotgun (WGS) entry which is preliminary data.</text>
</comment>
<dbReference type="SUPFAM" id="SSF48726">
    <property type="entry name" value="Immunoglobulin"/>
    <property type="match status" value="2"/>
</dbReference>
<evidence type="ECO:0000256" key="7">
    <source>
        <dbReference type="ARBA" id="ARBA00043265"/>
    </source>
</evidence>
<keyword evidence="10" id="KW-1185">Reference proteome</keyword>